<keyword evidence="2" id="KW-0677">Repeat</keyword>
<gene>
    <name evidence="9" type="ORF">OFUS_LOCUS15470</name>
</gene>
<evidence type="ECO:0000256" key="4">
    <source>
        <dbReference type="PROSITE-ProRule" id="PRU00339"/>
    </source>
</evidence>
<evidence type="ECO:0000259" key="8">
    <source>
        <dbReference type="Pfam" id="PF25022"/>
    </source>
</evidence>
<dbReference type="InterPro" id="IPR027417">
    <property type="entry name" value="P-loop_NTPase"/>
</dbReference>
<dbReference type="PANTHER" id="PTHR19860:SF40">
    <property type="entry name" value="WD40 REPEAT-CONTAINING PROTEIN"/>
    <property type="match status" value="1"/>
</dbReference>
<dbReference type="InterPro" id="IPR011990">
    <property type="entry name" value="TPR-like_helical_dom_sf"/>
</dbReference>
<feature type="coiled-coil region" evidence="5">
    <location>
        <begin position="83"/>
        <end position="124"/>
    </location>
</feature>
<comment type="caution">
    <text evidence="9">The sequence shown here is derived from an EMBL/GenBank/DDBJ whole genome shotgun (WGS) entry which is preliminary data.</text>
</comment>
<dbReference type="Gene3D" id="1.25.40.10">
    <property type="entry name" value="Tetratricopeptide repeat domain"/>
    <property type="match status" value="2"/>
</dbReference>
<dbReference type="SUPFAM" id="SSF48452">
    <property type="entry name" value="TPR-like"/>
    <property type="match status" value="2"/>
</dbReference>
<dbReference type="SMART" id="SM00028">
    <property type="entry name" value="TPR"/>
    <property type="match status" value="5"/>
</dbReference>
<dbReference type="GO" id="GO:0080008">
    <property type="term" value="C:Cul4-RING E3 ubiquitin ligase complex"/>
    <property type="evidence" value="ECO:0007669"/>
    <property type="project" value="TreeGrafter"/>
</dbReference>
<accession>A0A8S4PAQ7</accession>
<dbReference type="OrthoDB" id="626167at2759"/>
<protein>
    <recommendedName>
        <fullName evidence="3">Nephrocystin-3</fullName>
    </recommendedName>
</protein>
<dbReference type="PROSITE" id="PS50005">
    <property type="entry name" value="TPR"/>
    <property type="match status" value="1"/>
</dbReference>
<evidence type="ECO:0000259" key="7">
    <source>
        <dbReference type="Pfam" id="PF24885"/>
    </source>
</evidence>
<dbReference type="EMBL" id="CAIIXF020000007">
    <property type="protein sequence ID" value="CAH1790232.1"/>
    <property type="molecule type" value="Genomic_DNA"/>
</dbReference>
<evidence type="ECO:0000313" key="9">
    <source>
        <dbReference type="EMBL" id="CAH1790232.1"/>
    </source>
</evidence>
<dbReference type="InterPro" id="IPR056883">
    <property type="entry name" value="NPHP3_hel"/>
</dbReference>
<name>A0A8S4PAQ7_OWEFU</name>
<evidence type="ECO:0000256" key="5">
    <source>
        <dbReference type="SAM" id="Coils"/>
    </source>
</evidence>
<dbReference type="Pfam" id="PF24884">
    <property type="entry name" value="NPHP3_hel"/>
    <property type="match status" value="1"/>
</dbReference>
<feature type="domain" description="Nephrocystin-3 TPR-repeats region" evidence="7">
    <location>
        <begin position="824"/>
        <end position="1067"/>
    </location>
</feature>
<dbReference type="InterPro" id="IPR056885">
    <property type="entry name" value="TPR_NPHP3"/>
</dbReference>
<dbReference type="Proteomes" id="UP000749559">
    <property type="component" value="Unassembled WGS sequence"/>
</dbReference>
<dbReference type="CDD" id="cd14686">
    <property type="entry name" value="bZIP"/>
    <property type="match status" value="1"/>
</dbReference>
<organism evidence="9 10">
    <name type="scientific">Owenia fusiformis</name>
    <name type="common">Polychaete worm</name>
    <dbReference type="NCBI Taxonomy" id="6347"/>
    <lineage>
        <taxon>Eukaryota</taxon>
        <taxon>Metazoa</taxon>
        <taxon>Spiralia</taxon>
        <taxon>Lophotrochozoa</taxon>
        <taxon>Annelida</taxon>
        <taxon>Polychaeta</taxon>
        <taxon>Sedentaria</taxon>
        <taxon>Canalipalpata</taxon>
        <taxon>Sabellida</taxon>
        <taxon>Oweniida</taxon>
        <taxon>Oweniidae</taxon>
        <taxon>Owenia</taxon>
    </lineage>
</organism>
<dbReference type="Gene3D" id="3.40.50.300">
    <property type="entry name" value="P-loop containing nucleotide triphosphate hydrolases"/>
    <property type="match status" value="1"/>
</dbReference>
<sequence>MGTGSSLFHRNDEDDVLGMEYDSNSQGVIKRIPIEVKPRGKLGLRSVGSFGRKPKGGSLRSALSVDLENPEAEKIRKDFDMYRMNKESEIQNMQKKEQKLEMENKRLRGELQALQKSCGNLRRERDAAVAAEQDALARGSAFRDDRDKVQRQFKLFRETKEHEIQNLLKARRQLETKLSRLSQGSVIDDPDSVSRTGVDISLGGGNPGDWWTALESEPSLGSSTQLHQQTYMGPEFAQSIVELNGPFTNVNKEDWHAAAASLAQVVPVIPETITSAAVRIYVAFASDTQGDVEFFLNTIGPKLQGICEAEGRYLLIIHMPITKDQQLLKMAAQSRISQAEGASIFLGILAEQTHRSTNDEFSAGHFNNPGAKPCLVAFHAKQHQSRSQTAVDKLKKRLQDSHGVKIFEYSLSQNLCDTVYYELEKITKIELGINIHEEQETTGSDSGYSEAEADTLCIGGLWDLHGEIEQAESLLHAVRSSCELGFEKYYERLNCHVAAAGPLSPLLITGDQGSGRSLLLAKWIPLFQHRGGGLVLYHFVGMPSSSSADPVLMIRRFTSQLMQHVTSPPALTCDPGRLVDEFPRWLEKVSSKTPGGIILVLDSIDRFQQAEVHLKWLLDPLPVDTRVIVSVHKQSCPKSWRSWPSIHLEPLSNKNVRELLHAELASLETSMNREQESRVLTHCRTAATCSPLYVTLLSSDLAGCGSKQLETKLDCLLAAGNTSELYKLVIDGIIEMFDDQNVGEIVQKVLLYINCTRNGLGEWELMSLIPELTWTLWAPIYSLLEARHILKTSSSLITISHEIVQDLVAEMFSDQDEVFTVAKGDLIAYFSQFLIPGSVTCRVADELPWLLHSIGDKEQLQAIINNLCIFQRLYGRGRCRELIGYWQYVGADKNKMAQSYFAATKKMEEFVGGFNGMVTLPRIADMYEALGRFLRDLGLLAQASTPLQRALEVRETALDPDHPSVAQSLHQLAGLHAQWNKFSTAEALYKQALDIYESAFGSNHPLVAKELDSLAVLFQKQDKHELAEPLHMRAVAIRKKTGLPRIGSGQLKGVDTIRRRVLQLEELALGPDSPDHARTLNELGVLNYLQNNQTVAESFFQRSLAMREAVLESDHPDLAQSLNNLAALYNDRKQYNEAAPLYERALLIRRKVQEGVDSHRCLKNVTFDLNITCQECSSNLNDFAKIKRL</sequence>
<evidence type="ECO:0000259" key="6">
    <source>
        <dbReference type="Pfam" id="PF24884"/>
    </source>
</evidence>
<feature type="repeat" description="TPR" evidence="4">
    <location>
        <begin position="1119"/>
        <end position="1152"/>
    </location>
</feature>
<reference evidence="9" key="1">
    <citation type="submission" date="2022-03" db="EMBL/GenBank/DDBJ databases">
        <authorList>
            <person name="Martin C."/>
        </authorList>
    </citation>
    <scope>NUCLEOTIDE SEQUENCE</scope>
</reference>
<feature type="domain" description="Nephrocystin 3 helical" evidence="6">
    <location>
        <begin position="654"/>
        <end position="802"/>
    </location>
</feature>
<dbReference type="InterPro" id="IPR019734">
    <property type="entry name" value="TPR_rpt"/>
</dbReference>
<dbReference type="InterPro" id="IPR051191">
    <property type="entry name" value="DCAF12"/>
</dbReference>
<proteinExistence type="predicted"/>
<evidence type="ECO:0000313" key="10">
    <source>
        <dbReference type="Proteomes" id="UP000749559"/>
    </source>
</evidence>
<dbReference type="GO" id="GO:0016055">
    <property type="term" value="P:Wnt signaling pathway"/>
    <property type="evidence" value="ECO:0007669"/>
    <property type="project" value="UniProtKB-KW"/>
</dbReference>
<dbReference type="Pfam" id="PF25022">
    <property type="entry name" value="NPHP3"/>
    <property type="match status" value="1"/>
</dbReference>
<feature type="domain" description="Nephrocystin-3 alpha-beta" evidence="8">
    <location>
        <begin position="274"/>
        <end position="433"/>
    </location>
</feature>
<evidence type="ECO:0000256" key="3">
    <source>
        <dbReference type="ARBA" id="ARBA00040387"/>
    </source>
</evidence>
<dbReference type="AlphaFoldDB" id="A0A8S4PAQ7"/>
<dbReference type="PANTHER" id="PTHR19860">
    <property type="entry name" value="DDB1- AND CUL4-ASSOCIATED FACTOR 12-RELATED"/>
    <property type="match status" value="1"/>
</dbReference>
<evidence type="ECO:0000256" key="1">
    <source>
        <dbReference type="ARBA" id="ARBA00022687"/>
    </source>
</evidence>
<keyword evidence="10" id="KW-1185">Reference proteome</keyword>
<keyword evidence="1" id="KW-0879">Wnt signaling pathway</keyword>
<keyword evidence="5" id="KW-0175">Coiled coil</keyword>
<dbReference type="Pfam" id="PF13424">
    <property type="entry name" value="TPR_12"/>
    <property type="match status" value="1"/>
</dbReference>
<evidence type="ECO:0000256" key="2">
    <source>
        <dbReference type="ARBA" id="ARBA00022737"/>
    </source>
</evidence>
<feature type="coiled-coil region" evidence="5">
    <location>
        <begin position="157"/>
        <end position="184"/>
    </location>
</feature>
<keyword evidence="4" id="KW-0802">TPR repeat</keyword>
<dbReference type="InterPro" id="IPR056886">
    <property type="entry name" value="NPHP3_ab_dom"/>
</dbReference>
<dbReference type="Pfam" id="PF24885">
    <property type="entry name" value="TPR_NPHP3"/>
    <property type="match status" value="1"/>
</dbReference>
<dbReference type="SUPFAM" id="SSF52540">
    <property type="entry name" value="P-loop containing nucleoside triphosphate hydrolases"/>
    <property type="match status" value="1"/>
</dbReference>